<keyword evidence="2" id="KW-1185">Reference proteome</keyword>
<dbReference type="Proteomes" id="UP000198407">
    <property type="component" value="Unassembled WGS sequence"/>
</dbReference>
<reference evidence="2" key="1">
    <citation type="submission" date="2017-06" db="EMBL/GenBank/DDBJ databases">
        <authorList>
            <person name="Varghese N."/>
            <person name="Submissions S."/>
        </authorList>
    </citation>
    <scope>NUCLEOTIDE SEQUENCE [LARGE SCALE GENOMIC DNA]</scope>
    <source>
        <strain evidence="2">DSM 22348</strain>
    </source>
</reference>
<gene>
    <name evidence="1" type="ORF">SAMN05444352_1542</name>
</gene>
<proteinExistence type="predicted"/>
<accession>A0A239M215</accession>
<evidence type="ECO:0000313" key="1">
    <source>
        <dbReference type="EMBL" id="SNT36138.1"/>
    </source>
</evidence>
<name>A0A239M215_9PSED</name>
<dbReference type="RefSeq" id="WP_141137358.1">
    <property type="nucleotide sequence ID" value="NZ_FZOL01000054.1"/>
</dbReference>
<dbReference type="EMBL" id="FZOL01000054">
    <property type="protein sequence ID" value="SNT36138.1"/>
    <property type="molecule type" value="Genomic_DNA"/>
</dbReference>
<evidence type="ECO:0000313" key="2">
    <source>
        <dbReference type="Proteomes" id="UP000198407"/>
    </source>
</evidence>
<dbReference type="AlphaFoldDB" id="A0A239M215"/>
<organism evidence="1 2">
    <name type="scientific">Pseudomonas japonica</name>
    <dbReference type="NCBI Taxonomy" id="256466"/>
    <lineage>
        <taxon>Bacteria</taxon>
        <taxon>Pseudomonadati</taxon>
        <taxon>Pseudomonadota</taxon>
        <taxon>Gammaproteobacteria</taxon>
        <taxon>Pseudomonadales</taxon>
        <taxon>Pseudomonadaceae</taxon>
        <taxon>Pseudomonas</taxon>
    </lineage>
</organism>
<dbReference type="OrthoDB" id="9110500at2"/>
<sequence>MKILTMCMECQKELGYPSFEPIIADYYEEALAYIECSKGHKSAILLQSQKFEVLLESAANALIEGYTLEAASSLSSAYERFFEFAINVYCKKNNTSKEALSETFKQVSKQSERQVGGFLFLHLLTFGTHYTLNKKIPELRNKVIHQGYIPTPDEVASLGGLIYNEISTITALIKLNLSSEMQQVVMDTVQRRSEKIPQDIPRATTTGTMFFNLAMSEQKDSFQEALISYKEARDKISESVPFLRVFSKAVALFSRTNISV</sequence>
<protein>
    <submittedName>
        <fullName evidence="1">Uncharacterized protein</fullName>
    </submittedName>
</protein>